<evidence type="ECO:0000259" key="3">
    <source>
        <dbReference type="Pfam" id="PF03633"/>
    </source>
</evidence>
<dbReference type="Gene3D" id="2.60.420.10">
    <property type="entry name" value="Maltose phosphorylase, domain 3"/>
    <property type="match status" value="1"/>
</dbReference>
<dbReference type="RefSeq" id="WP_062074369.1">
    <property type="nucleotide sequence ID" value="NZ_BBRC01000002.1"/>
</dbReference>
<dbReference type="Proteomes" id="UP000547973">
    <property type="component" value="Unassembled WGS sequence"/>
</dbReference>
<dbReference type="Pfam" id="PF17167">
    <property type="entry name" value="Glyco_hydro_94"/>
    <property type="match status" value="1"/>
</dbReference>
<dbReference type="InterPro" id="IPR037828">
    <property type="entry name" value="GH94N_ChBP"/>
</dbReference>
<feature type="domain" description="Glycoside hydrolase family 65 C-terminal" evidence="3">
    <location>
        <begin position="751"/>
        <end position="783"/>
    </location>
</feature>
<organism evidence="6 7">
    <name type="scientific">Demequina lutea</name>
    <dbReference type="NCBI Taxonomy" id="431489"/>
    <lineage>
        <taxon>Bacteria</taxon>
        <taxon>Bacillati</taxon>
        <taxon>Actinomycetota</taxon>
        <taxon>Actinomycetes</taxon>
        <taxon>Micrococcales</taxon>
        <taxon>Demequinaceae</taxon>
        <taxon>Demequina</taxon>
    </lineage>
</organism>
<dbReference type="InterPro" id="IPR052047">
    <property type="entry name" value="GH94_Enzymes"/>
</dbReference>
<feature type="domain" description="Glycosyl hydrolase 94 supersandwich" evidence="4">
    <location>
        <begin position="20"/>
        <end position="298"/>
    </location>
</feature>
<evidence type="ECO:0000313" key="6">
    <source>
        <dbReference type="EMBL" id="NYI42564.1"/>
    </source>
</evidence>
<dbReference type="CDD" id="cd11755">
    <property type="entry name" value="GH94N_ChBP_like"/>
    <property type="match status" value="1"/>
</dbReference>
<evidence type="ECO:0000259" key="4">
    <source>
        <dbReference type="Pfam" id="PF06165"/>
    </source>
</evidence>
<evidence type="ECO:0000256" key="1">
    <source>
        <dbReference type="ARBA" id="ARBA00022676"/>
    </source>
</evidence>
<dbReference type="PANTHER" id="PTHR37469:SF3">
    <property type="entry name" value="PUTATIVE-RELATED"/>
    <property type="match status" value="1"/>
</dbReference>
<dbReference type="SUPFAM" id="SSF48208">
    <property type="entry name" value="Six-hairpin glycosidases"/>
    <property type="match status" value="1"/>
</dbReference>
<dbReference type="GO" id="GO:0016757">
    <property type="term" value="F:glycosyltransferase activity"/>
    <property type="evidence" value="ECO:0007669"/>
    <property type="project" value="UniProtKB-KW"/>
</dbReference>
<dbReference type="InterPro" id="IPR037018">
    <property type="entry name" value="GH65_N"/>
</dbReference>
<dbReference type="Pfam" id="PF03633">
    <property type="entry name" value="Glyco_hydro_65C"/>
    <property type="match status" value="1"/>
</dbReference>
<dbReference type="Pfam" id="PF06165">
    <property type="entry name" value="GH94_b-supersand"/>
    <property type="match status" value="1"/>
</dbReference>
<name>A0A7Y9ZBY2_9MICO</name>
<evidence type="ECO:0000256" key="2">
    <source>
        <dbReference type="ARBA" id="ARBA00022679"/>
    </source>
</evidence>
<dbReference type="Gene3D" id="2.70.98.40">
    <property type="entry name" value="Glycoside hydrolase, family 65, N-terminal domain"/>
    <property type="match status" value="1"/>
</dbReference>
<dbReference type="AlphaFoldDB" id="A0A7Y9ZBY2"/>
<dbReference type="Gene3D" id="1.50.10.10">
    <property type="match status" value="1"/>
</dbReference>
<sequence>MAPPRTEALMQYGYFDDAAREYVITRPDTPRSWSNYLGSRLYGGIITQGAGGYSFYKSGGTGRVLRFRFNGVPQDEPGRFVYLRDDADGDFWSASWQPVGKTLRGTVEAHADDATLDAAGNPTQASSVRHGLGYSIFNSSYRGIDSEATFFIPQGQAFEYWSVKVTNTTDAPRTVSLFSYAELSNEWNYRQDLENLQYSQYVVVCRMKDGMIHRLNSTRERTSELWFGMAGADVAGFDTDRDAFLGAYRTQSAPIAVERGACSGSETTGDNACSTIQARLELAPGETRQVIYMMGVGAPDASWEDADGVALRPGREIMAEFGTPEAVSRELEAIREEWREYLAPLQVATPDEQMNSMINVWHAYQTHMTFNWSRGVSLIEAGDRDGLGYRDTVQDMLAVIHAIPDAVRERLNMILTGQTEEGGAMPLVKPLTHNPGHEKTPTLEQYRSDDPLWLPITVANFVYETGDVEYLDQVLPYADHGEATVFEHLKQAIQFSLNHLGNNGLVQGLQADWNDCIQFGTTGESMFSTFLMANGMRVIAELADQTGRHDDAEWARHVLDGLEPVLENAWDGEWYIRGISSTGAKLGSDALDEGKIYLEPNVWAAISGTVPEARAVGAMDSVYERLSTEHGVALCAPAHTKEVPGVGLSLLVFPPGHKENGGIFCHANAWTIVAEGVLGRGDRAYEYYRAFLPAKYNDQAELHQVEPYVYSQFVHGPESPRFGQARNPWLTGTASWSYVGVTQYILGIRPELDGLRIDPCLPEGWGGFAITRRFRGMNLTINVVNVDGLATGVSSVTIEGIEVAPFDDGKRGALVPVEALADGDVLTVTMG</sequence>
<protein>
    <submittedName>
        <fullName evidence="6">Cellobiose phosphorylase</fullName>
    </submittedName>
</protein>
<dbReference type="InterPro" id="IPR011013">
    <property type="entry name" value="Gal_mutarotase_sf_dom"/>
</dbReference>
<feature type="domain" description="Glycosyl hydrolase 94 catalytic" evidence="5">
    <location>
        <begin position="338"/>
        <end position="747"/>
    </location>
</feature>
<keyword evidence="7" id="KW-1185">Reference proteome</keyword>
<comment type="caution">
    <text evidence="6">The sequence shown here is derived from an EMBL/GenBank/DDBJ whole genome shotgun (WGS) entry which is preliminary data.</text>
</comment>
<dbReference type="EMBL" id="JACBZO010000001">
    <property type="protein sequence ID" value="NYI42564.1"/>
    <property type="molecule type" value="Genomic_DNA"/>
</dbReference>
<evidence type="ECO:0000259" key="5">
    <source>
        <dbReference type="Pfam" id="PF17167"/>
    </source>
</evidence>
<keyword evidence="1" id="KW-0328">Glycosyltransferase</keyword>
<dbReference type="SMART" id="SM01068">
    <property type="entry name" value="CBM_X"/>
    <property type="match status" value="1"/>
</dbReference>
<dbReference type="GO" id="GO:0030246">
    <property type="term" value="F:carbohydrate binding"/>
    <property type="evidence" value="ECO:0007669"/>
    <property type="project" value="InterPro"/>
</dbReference>
<dbReference type="InterPro" id="IPR008928">
    <property type="entry name" value="6-hairpin_glycosidase_sf"/>
</dbReference>
<dbReference type="InterPro" id="IPR033432">
    <property type="entry name" value="GH94_catalytic"/>
</dbReference>
<dbReference type="OrthoDB" id="9769991at2"/>
<dbReference type="InterPro" id="IPR010383">
    <property type="entry name" value="Glyco_hydrolase_94_b-supersand"/>
</dbReference>
<dbReference type="Gene3D" id="1.20.890.20">
    <property type="entry name" value="mpn423 like domain"/>
    <property type="match status" value="1"/>
</dbReference>
<proteinExistence type="predicted"/>
<dbReference type="PANTHER" id="PTHR37469">
    <property type="entry name" value="CELLOBIONIC ACID PHOSPHORYLASE-RELATED"/>
    <property type="match status" value="1"/>
</dbReference>
<evidence type="ECO:0000313" key="7">
    <source>
        <dbReference type="Proteomes" id="UP000547973"/>
    </source>
</evidence>
<accession>A0A7Y9ZBY2</accession>
<dbReference type="InterPro" id="IPR012341">
    <property type="entry name" value="6hp_glycosidase-like_sf"/>
</dbReference>
<gene>
    <name evidence="6" type="ORF">BKA03_002683</name>
</gene>
<dbReference type="SUPFAM" id="SSF74650">
    <property type="entry name" value="Galactose mutarotase-like"/>
    <property type="match status" value="1"/>
</dbReference>
<keyword evidence="2" id="KW-0808">Transferase</keyword>
<dbReference type="InterPro" id="IPR005194">
    <property type="entry name" value="Glyco_hydro_65_C"/>
</dbReference>
<dbReference type="GO" id="GO:0005975">
    <property type="term" value="P:carbohydrate metabolic process"/>
    <property type="evidence" value="ECO:0007669"/>
    <property type="project" value="InterPro"/>
</dbReference>
<reference evidence="6 7" key="1">
    <citation type="submission" date="2020-07" db="EMBL/GenBank/DDBJ databases">
        <title>Sequencing the genomes of 1000 actinobacteria strains.</title>
        <authorList>
            <person name="Klenk H.-P."/>
        </authorList>
    </citation>
    <scope>NUCLEOTIDE SEQUENCE [LARGE SCALE GENOMIC DNA]</scope>
    <source>
        <strain evidence="6 7">DSM 19970</strain>
    </source>
</reference>